<name>A0A4P7GRR9_9ACTN</name>
<reference evidence="6 7" key="1">
    <citation type="submission" date="2019-03" db="EMBL/GenBank/DDBJ databases">
        <title>Three New Species of Nocardioides, Nocardioides euryhalodurans sp. nov., Nocardioides seonyuensis sp. nov. and Nocardioides eburneoflavus sp. nov., Iolated from Soil.</title>
        <authorList>
            <person name="Roh S.G."/>
            <person name="Lee C."/>
            <person name="Kim M.-K."/>
            <person name="Kim S.B."/>
        </authorList>
    </citation>
    <scope>NUCLEOTIDE SEQUENCE [LARGE SCALE GENOMIC DNA]</scope>
    <source>
        <strain evidence="6 7">MMS17-SY117</strain>
    </source>
</reference>
<dbReference type="CDD" id="cd06170">
    <property type="entry name" value="LuxR_C_like"/>
    <property type="match status" value="1"/>
</dbReference>
<dbReference type="SMART" id="SM00421">
    <property type="entry name" value="HTH_LUXR"/>
    <property type="match status" value="1"/>
</dbReference>
<dbReference type="EMBL" id="CP038267">
    <property type="protein sequence ID" value="QBR94567.1"/>
    <property type="molecule type" value="Genomic_DNA"/>
</dbReference>
<protein>
    <submittedName>
        <fullName evidence="6">Response regulator transcription factor</fullName>
    </submittedName>
</protein>
<organism evidence="6 7">
    <name type="scientific">Nocardioides euryhalodurans</name>
    <dbReference type="NCBI Taxonomy" id="2518370"/>
    <lineage>
        <taxon>Bacteria</taxon>
        <taxon>Bacillati</taxon>
        <taxon>Actinomycetota</taxon>
        <taxon>Actinomycetes</taxon>
        <taxon>Propionibacteriales</taxon>
        <taxon>Nocardioidaceae</taxon>
        <taxon>Nocardioides</taxon>
    </lineage>
</organism>
<proteinExistence type="predicted"/>
<dbReference type="SUPFAM" id="SSF46894">
    <property type="entry name" value="C-terminal effector domain of the bipartite response regulators"/>
    <property type="match status" value="1"/>
</dbReference>
<keyword evidence="7" id="KW-1185">Reference proteome</keyword>
<evidence type="ECO:0000256" key="4">
    <source>
        <dbReference type="SAM" id="MobiDB-lite"/>
    </source>
</evidence>
<keyword evidence="3" id="KW-0804">Transcription</keyword>
<dbReference type="KEGG" id="noy:EXE57_17085"/>
<evidence type="ECO:0000259" key="5">
    <source>
        <dbReference type="PROSITE" id="PS50043"/>
    </source>
</evidence>
<accession>A0A4P7GRR9</accession>
<dbReference type="Pfam" id="PF00196">
    <property type="entry name" value="GerE"/>
    <property type="match status" value="1"/>
</dbReference>
<dbReference type="Gene3D" id="1.10.10.10">
    <property type="entry name" value="Winged helix-like DNA-binding domain superfamily/Winged helix DNA-binding domain"/>
    <property type="match status" value="1"/>
</dbReference>
<dbReference type="PRINTS" id="PR00038">
    <property type="entry name" value="HTHLUXR"/>
</dbReference>
<evidence type="ECO:0000256" key="2">
    <source>
        <dbReference type="ARBA" id="ARBA00023125"/>
    </source>
</evidence>
<evidence type="ECO:0000256" key="1">
    <source>
        <dbReference type="ARBA" id="ARBA00023015"/>
    </source>
</evidence>
<feature type="domain" description="HTH luxR-type" evidence="5">
    <location>
        <begin position="26"/>
        <end position="91"/>
    </location>
</feature>
<dbReference type="PANTHER" id="PTHR44688">
    <property type="entry name" value="DNA-BINDING TRANSCRIPTIONAL ACTIVATOR DEVR_DOSR"/>
    <property type="match status" value="1"/>
</dbReference>
<feature type="compositionally biased region" description="Pro residues" evidence="4">
    <location>
        <begin position="16"/>
        <end position="30"/>
    </location>
</feature>
<gene>
    <name evidence="6" type="ORF">EXE57_17085</name>
</gene>
<evidence type="ECO:0000256" key="3">
    <source>
        <dbReference type="ARBA" id="ARBA00023163"/>
    </source>
</evidence>
<keyword evidence="2" id="KW-0238">DNA-binding</keyword>
<dbReference type="Proteomes" id="UP000294894">
    <property type="component" value="Chromosome"/>
</dbReference>
<dbReference type="GO" id="GO:0006355">
    <property type="term" value="P:regulation of DNA-templated transcription"/>
    <property type="evidence" value="ECO:0007669"/>
    <property type="project" value="InterPro"/>
</dbReference>
<dbReference type="PANTHER" id="PTHR44688:SF16">
    <property type="entry name" value="DNA-BINDING TRANSCRIPTIONAL ACTIVATOR DEVR_DOSR"/>
    <property type="match status" value="1"/>
</dbReference>
<dbReference type="GO" id="GO:0003677">
    <property type="term" value="F:DNA binding"/>
    <property type="evidence" value="ECO:0007669"/>
    <property type="project" value="UniProtKB-KW"/>
</dbReference>
<dbReference type="InterPro" id="IPR000792">
    <property type="entry name" value="Tscrpt_reg_LuxR_C"/>
</dbReference>
<evidence type="ECO:0000313" key="7">
    <source>
        <dbReference type="Proteomes" id="UP000294894"/>
    </source>
</evidence>
<dbReference type="OrthoDB" id="3197423at2"/>
<dbReference type="InterPro" id="IPR016032">
    <property type="entry name" value="Sig_transdc_resp-reg_C-effctor"/>
</dbReference>
<dbReference type="InterPro" id="IPR036388">
    <property type="entry name" value="WH-like_DNA-bd_sf"/>
</dbReference>
<dbReference type="PROSITE" id="PS50043">
    <property type="entry name" value="HTH_LUXR_2"/>
    <property type="match status" value="1"/>
</dbReference>
<keyword evidence="1" id="KW-0805">Transcription regulation</keyword>
<feature type="region of interest" description="Disordered" evidence="4">
    <location>
        <begin position="1"/>
        <end position="36"/>
    </location>
</feature>
<evidence type="ECO:0000313" key="6">
    <source>
        <dbReference type="EMBL" id="QBR94567.1"/>
    </source>
</evidence>
<dbReference type="AlphaFoldDB" id="A0A4P7GRR9"/>
<sequence length="102" mass="10713">MLLGAGITLTLLRQPEPAPGPAPAPPPPETPGLSGREREVLELVAEGLTNRQIAERLFISPVTARNHVSRILTKLGLENRTQAATWLARQGAGNPPSASPGP</sequence>